<gene>
    <name evidence="2" type="ORF">KIH74_23230</name>
</gene>
<keyword evidence="1" id="KW-0812">Transmembrane</keyword>
<feature type="transmembrane region" description="Helical" evidence="1">
    <location>
        <begin position="6"/>
        <end position="25"/>
    </location>
</feature>
<sequence>MSVADVIQAFGWIPVIWLLTVHLLIRFGRLPRHGTAVRAAGFVAAVTIVAAALATRMWPIAVLGFLFMRTELFGHRHHDEREAHRLHDLMERFRHHQEQEAAAPARIPGARVPLHENEEVLEDVRIHHGHDGVGPSSGRHPEYTVPGMTAAPATTLRARTKDDPDFVPAAVGLRHPHHRPEPEHPTGGMRFLNSAKRFTDLLLKLEIIAVVVIALVLFGIWAEGQRRDFTRNSDSTICEISFSC</sequence>
<organism evidence="2 3">
    <name type="scientific">Kineosporia corallincola</name>
    <dbReference type="NCBI Taxonomy" id="2835133"/>
    <lineage>
        <taxon>Bacteria</taxon>
        <taxon>Bacillati</taxon>
        <taxon>Actinomycetota</taxon>
        <taxon>Actinomycetes</taxon>
        <taxon>Kineosporiales</taxon>
        <taxon>Kineosporiaceae</taxon>
        <taxon>Kineosporia</taxon>
    </lineage>
</organism>
<evidence type="ECO:0000313" key="3">
    <source>
        <dbReference type="Proteomes" id="UP001197247"/>
    </source>
</evidence>
<keyword evidence="1" id="KW-0472">Membrane</keyword>
<accession>A0ABS5TL91</accession>
<dbReference type="EMBL" id="JAHBAY010000010">
    <property type="protein sequence ID" value="MBT0771874.1"/>
    <property type="molecule type" value="Genomic_DNA"/>
</dbReference>
<evidence type="ECO:0000313" key="2">
    <source>
        <dbReference type="EMBL" id="MBT0771874.1"/>
    </source>
</evidence>
<name>A0ABS5TL91_9ACTN</name>
<protein>
    <submittedName>
        <fullName evidence="2">Uncharacterized protein</fullName>
    </submittedName>
</protein>
<keyword evidence="1" id="KW-1133">Transmembrane helix</keyword>
<feature type="transmembrane region" description="Helical" evidence="1">
    <location>
        <begin position="201"/>
        <end position="222"/>
    </location>
</feature>
<reference evidence="2 3" key="1">
    <citation type="submission" date="2021-05" db="EMBL/GenBank/DDBJ databases">
        <title>Kineosporia and Streptomyces sp. nov. two new marine actinobacteria isolated from Coral.</title>
        <authorList>
            <person name="Buangrab K."/>
            <person name="Sutthacheep M."/>
            <person name="Yeemin T."/>
            <person name="Harunari E."/>
            <person name="Igarashi Y."/>
            <person name="Kanchanasin P."/>
            <person name="Tanasupawat S."/>
            <person name="Phongsopitanun W."/>
        </authorList>
    </citation>
    <scope>NUCLEOTIDE SEQUENCE [LARGE SCALE GENOMIC DNA]</scope>
    <source>
        <strain evidence="2 3">J2-2</strain>
    </source>
</reference>
<comment type="caution">
    <text evidence="2">The sequence shown here is derived from an EMBL/GenBank/DDBJ whole genome shotgun (WGS) entry which is preliminary data.</text>
</comment>
<keyword evidence="3" id="KW-1185">Reference proteome</keyword>
<evidence type="ECO:0000256" key="1">
    <source>
        <dbReference type="SAM" id="Phobius"/>
    </source>
</evidence>
<proteinExistence type="predicted"/>
<feature type="transmembrane region" description="Helical" evidence="1">
    <location>
        <begin position="37"/>
        <end position="58"/>
    </location>
</feature>
<dbReference type="Proteomes" id="UP001197247">
    <property type="component" value="Unassembled WGS sequence"/>
</dbReference>
<dbReference type="RefSeq" id="WP_214158241.1">
    <property type="nucleotide sequence ID" value="NZ_JAHBAY010000010.1"/>
</dbReference>